<dbReference type="Gene3D" id="1.25.40.10">
    <property type="entry name" value="Tetratricopeptide repeat domain"/>
    <property type="match status" value="1"/>
</dbReference>
<feature type="repeat" description="TPR" evidence="1">
    <location>
        <begin position="67"/>
        <end position="100"/>
    </location>
</feature>
<sequence>MITPRPKLDIPAIFANFVVMENGSVSNGNSQNLLILEKKAVKAALNQDWKTAIPTNLEILELKPKNRDAKMRLGMAYLQTKNFKKAESVYKEVLKDDPINSIARKNLELAKQKKAVKSANGGDTKHLIKEPGTAEVGMIELASKKLIADDFELREELEMKINRASVSIQKNGRTIGKLRQPDLVKRLNKGKRQRAELTAVFFGGHDKFIKILFKSDIPIFKAERQEFKPYVKKGAIDEPEMEMFSEEETIE</sequence>
<gene>
    <name evidence="2" type="ORF">A2886_02245</name>
</gene>
<dbReference type="EMBL" id="MEVA01000006">
    <property type="protein sequence ID" value="OGC47586.1"/>
    <property type="molecule type" value="Genomic_DNA"/>
</dbReference>
<dbReference type="AlphaFoldDB" id="A0A1F4URP9"/>
<dbReference type="PROSITE" id="PS50005">
    <property type="entry name" value="TPR"/>
    <property type="match status" value="1"/>
</dbReference>
<evidence type="ECO:0000313" key="2">
    <source>
        <dbReference type="EMBL" id="OGC47586.1"/>
    </source>
</evidence>
<dbReference type="STRING" id="1802617.A2886_02245"/>
<keyword evidence="1" id="KW-0802">TPR repeat</keyword>
<reference evidence="2 3" key="1">
    <citation type="journal article" date="2016" name="Nat. Commun.">
        <title>Thousands of microbial genomes shed light on interconnected biogeochemical processes in an aquifer system.</title>
        <authorList>
            <person name="Anantharaman K."/>
            <person name="Brown C.T."/>
            <person name="Hug L.A."/>
            <person name="Sharon I."/>
            <person name="Castelle C.J."/>
            <person name="Probst A.J."/>
            <person name="Thomas B.C."/>
            <person name="Singh A."/>
            <person name="Wilkins M.J."/>
            <person name="Karaoz U."/>
            <person name="Brodie E.L."/>
            <person name="Williams K.H."/>
            <person name="Hubbard S.S."/>
            <person name="Banfield J.F."/>
        </authorList>
    </citation>
    <scope>NUCLEOTIDE SEQUENCE [LARGE SCALE GENOMIC DNA]</scope>
</reference>
<evidence type="ECO:0000256" key="1">
    <source>
        <dbReference type="PROSITE-ProRule" id="PRU00339"/>
    </source>
</evidence>
<dbReference type="InterPro" id="IPR011990">
    <property type="entry name" value="TPR-like_helical_dom_sf"/>
</dbReference>
<comment type="caution">
    <text evidence="2">The sequence shown here is derived from an EMBL/GenBank/DDBJ whole genome shotgun (WGS) entry which is preliminary data.</text>
</comment>
<dbReference type="InterPro" id="IPR019734">
    <property type="entry name" value="TPR_rpt"/>
</dbReference>
<protein>
    <submittedName>
        <fullName evidence="2">Uncharacterized protein</fullName>
    </submittedName>
</protein>
<dbReference type="Proteomes" id="UP000176608">
    <property type="component" value="Unassembled WGS sequence"/>
</dbReference>
<accession>A0A1F4URP9</accession>
<dbReference type="Pfam" id="PF14559">
    <property type="entry name" value="TPR_19"/>
    <property type="match status" value="1"/>
</dbReference>
<evidence type="ECO:0000313" key="3">
    <source>
        <dbReference type="Proteomes" id="UP000176608"/>
    </source>
</evidence>
<proteinExistence type="predicted"/>
<organism evidence="2 3">
    <name type="scientific">candidate division WWE3 bacterium RIFCSPHIGHO2_01_FULL_42_13</name>
    <dbReference type="NCBI Taxonomy" id="1802617"/>
    <lineage>
        <taxon>Bacteria</taxon>
        <taxon>Katanobacteria</taxon>
    </lineage>
</organism>
<dbReference type="SUPFAM" id="SSF48452">
    <property type="entry name" value="TPR-like"/>
    <property type="match status" value="1"/>
</dbReference>
<name>A0A1F4URP9_UNCKA</name>